<dbReference type="Gene3D" id="3.40.50.2000">
    <property type="entry name" value="Glycogen Phosphorylase B"/>
    <property type="match status" value="2"/>
</dbReference>
<keyword evidence="1 4" id="KW-0808">Transferase</keyword>
<dbReference type="PIRSF" id="PIRSF007023">
    <property type="entry name" value="UDP-Galf_transf"/>
    <property type="match status" value="1"/>
</dbReference>
<reference evidence="4 6" key="1">
    <citation type="submission" date="2015-09" db="EMBL/GenBank/DDBJ databases">
        <authorList>
            <consortium name="Pathogen Informatics"/>
        </authorList>
    </citation>
    <scope>NUCLEOTIDE SEQUENCE [LARGE SCALE GENOMIC DNA]</scope>
    <source>
        <strain evidence="4 6">2789STDY5834960</strain>
    </source>
</reference>
<evidence type="ECO:0000313" key="7">
    <source>
        <dbReference type="Proteomes" id="UP000283513"/>
    </source>
</evidence>
<organism evidence="4 6">
    <name type="scientific">Roseburia intestinalis</name>
    <dbReference type="NCBI Taxonomy" id="166486"/>
    <lineage>
        <taxon>Bacteria</taxon>
        <taxon>Bacillati</taxon>
        <taxon>Bacillota</taxon>
        <taxon>Clostridia</taxon>
        <taxon>Lachnospirales</taxon>
        <taxon>Lachnospiraceae</taxon>
        <taxon>Roseburia</taxon>
    </lineage>
</organism>
<evidence type="ECO:0000256" key="1">
    <source>
        <dbReference type="ARBA" id="ARBA00022679"/>
    </source>
</evidence>
<evidence type="ECO:0000313" key="6">
    <source>
        <dbReference type="Proteomes" id="UP000095350"/>
    </source>
</evidence>
<dbReference type="PaxDb" id="166486-ERS852572_01556"/>
<dbReference type="SUPFAM" id="SSF53756">
    <property type="entry name" value="UDP-Glycosyltransferase/glycogen phosphorylase"/>
    <property type="match status" value="1"/>
</dbReference>
<dbReference type="STRING" id="166486.ERS852572_01556"/>
<accession>A0A173THU6</accession>
<dbReference type="Pfam" id="PF26334">
    <property type="entry name" value="Gtf3_N"/>
    <property type="match status" value="1"/>
</dbReference>
<dbReference type="Proteomes" id="UP000095350">
    <property type="component" value="Unassembled WGS sequence"/>
</dbReference>
<sequence length="345" mass="38862">MKNNIYVLNQRQDETFDAAGKAMRDVFSVLADKKAKIIWSVPKHCSKYLKLLDLPYLVLFLLFCVKKSDSVFYSIPENHLKIRLLKRLQFLKKYRIICFINDLNAFRYDGQNDGDPGEVRALAAADKILAPNVNTVSMLKKNGISSDMIPVGIWDYRMNETQIAKIREISHAHKKENAVKIAFAGNLNKSEFLSAMEIPSDVRMELWGKLDPEREKTLAEGCHYHGILSSDEIPFAVGEMDYGLVWDGSGKDEIEGGLGEYLRYNNSHKCALYLASGIPVIVWSRSGMANFVREHACGITIDRLGDLDQAIHTADYEKLKEAALAVAPKLWEGYYLSQAIDSACG</sequence>
<feature type="domain" description="Glucosyltransferase 3-like N-terminal" evidence="2">
    <location>
        <begin position="5"/>
        <end position="151"/>
    </location>
</feature>
<protein>
    <submittedName>
        <fullName evidence="4">Beta-1,6-galactofuranosyltransferase</fullName>
    </submittedName>
</protein>
<name>A0A173THU6_9FIRM</name>
<gene>
    <name evidence="5" type="ORF">DW856_12875</name>
    <name evidence="4" type="ORF">ERS852572_01556</name>
</gene>
<dbReference type="InterPro" id="IPR058591">
    <property type="entry name" value="Gtf3_N"/>
</dbReference>
<reference evidence="5 7" key="2">
    <citation type="submission" date="2018-08" db="EMBL/GenBank/DDBJ databases">
        <title>A genome reference for cultivated species of the human gut microbiota.</title>
        <authorList>
            <person name="Zou Y."/>
            <person name="Xue W."/>
            <person name="Luo G."/>
        </authorList>
    </citation>
    <scope>NUCLEOTIDE SEQUENCE [LARGE SCALE GENOMIC DNA]</scope>
    <source>
        <strain evidence="5 7">AM37-1AC</strain>
    </source>
</reference>
<dbReference type="EMBL" id="QSHO01000011">
    <property type="protein sequence ID" value="RHC15969.1"/>
    <property type="molecule type" value="Genomic_DNA"/>
</dbReference>
<dbReference type="InterPro" id="IPR058592">
    <property type="entry name" value="Gtf3_C"/>
</dbReference>
<evidence type="ECO:0000259" key="2">
    <source>
        <dbReference type="Pfam" id="PF26334"/>
    </source>
</evidence>
<evidence type="ECO:0000259" key="3">
    <source>
        <dbReference type="Pfam" id="PF26337"/>
    </source>
</evidence>
<dbReference type="AlphaFoldDB" id="A0A173THU6"/>
<dbReference type="OrthoDB" id="9790931at2"/>
<dbReference type="GO" id="GO:0016740">
    <property type="term" value="F:transferase activity"/>
    <property type="evidence" value="ECO:0007669"/>
    <property type="project" value="UniProtKB-KW"/>
</dbReference>
<evidence type="ECO:0000313" key="4">
    <source>
        <dbReference type="EMBL" id="CUN02274.1"/>
    </source>
</evidence>
<dbReference type="Proteomes" id="UP000283513">
    <property type="component" value="Unassembled WGS sequence"/>
</dbReference>
<evidence type="ECO:0000313" key="5">
    <source>
        <dbReference type="EMBL" id="RHC15969.1"/>
    </source>
</evidence>
<dbReference type="EMBL" id="CYXZ01000010">
    <property type="protein sequence ID" value="CUN02274.1"/>
    <property type="molecule type" value="Genomic_DNA"/>
</dbReference>
<dbReference type="Pfam" id="PF26337">
    <property type="entry name" value="Gtf3_C"/>
    <property type="match status" value="1"/>
</dbReference>
<dbReference type="RefSeq" id="WP_055194074.1">
    <property type="nucleotide sequence ID" value="NZ_CABIYH010000010.1"/>
</dbReference>
<proteinExistence type="predicted"/>
<feature type="domain" description="Glucosyltransferase 3-like C-terminal" evidence="3">
    <location>
        <begin position="181"/>
        <end position="342"/>
    </location>
</feature>